<organism evidence="1 2">
    <name type="scientific">Marinicrinis sediminis</name>
    <dbReference type="NCBI Taxonomy" id="1652465"/>
    <lineage>
        <taxon>Bacteria</taxon>
        <taxon>Bacillati</taxon>
        <taxon>Bacillota</taxon>
        <taxon>Bacilli</taxon>
        <taxon>Bacillales</taxon>
        <taxon>Paenibacillaceae</taxon>
    </lineage>
</organism>
<name>A0ABW5RC97_9BACL</name>
<evidence type="ECO:0000313" key="1">
    <source>
        <dbReference type="EMBL" id="MFD2672255.1"/>
    </source>
</evidence>
<protein>
    <submittedName>
        <fullName evidence="1">Uncharacterized protein</fullName>
    </submittedName>
</protein>
<gene>
    <name evidence="1" type="ORF">ACFSUC_11825</name>
</gene>
<sequence>MSSAVEVRKVWILDINGEMAFTSDQNVVNSNDGYHLATYNDLYFYAPIDSFKNFVCEVKEGYFVYWQKTVECVLGSDETLGEESFDWGFKQVYFE</sequence>
<proteinExistence type="predicted"/>
<dbReference type="RefSeq" id="WP_379929800.1">
    <property type="nucleotide sequence ID" value="NZ_JBHUMM010000037.1"/>
</dbReference>
<evidence type="ECO:0000313" key="2">
    <source>
        <dbReference type="Proteomes" id="UP001597497"/>
    </source>
</evidence>
<comment type="caution">
    <text evidence="1">The sequence shown here is derived from an EMBL/GenBank/DDBJ whole genome shotgun (WGS) entry which is preliminary data.</text>
</comment>
<dbReference type="EMBL" id="JBHUMM010000037">
    <property type="protein sequence ID" value="MFD2672255.1"/>
    <property type="molecule type" value="Genomic_DNA"/>
</dbReference>
<keyword evidence="2" id="KW-1185">Reference proteome</keyword>
<reference evidence="2" key="1">
    <citation type="journal article" date="2019" name="Int. J. Syst. Evol. Microbiol.">
        <title>The Global Catalogue of Microorganisms (GCM) 10K type strain sequencing project: providing services to taxonomists for standard genome sequencing and annotation.</title>
        <authorList>
            <consortium name="The Broad Institute Genomics Platform"/>
            <consortium name="The Broad Institute Genome Sequencing Center for Infectious Disease"/>
            <person name="Wu L."/>
            <person name="Ma J."/>
        </authorList>
    </citation>
    <scope>NUCLEOTIDE SEQUENCE [LARGE SCALE GENOMIC DNA]</scope>
    <source>
        <strain evidence="2">KCTC 33676</strain>
    </source>
</reference>
<dbReference type="Proteomes" id="UP001597497">
    <property type="component" value="Unassembled WGS sequence"/>
</dbReference>
<accession>A0ABW5RC97</accession>